<dbReference type="Proteomes" id="UP000642809">
    <property type="component" value="Unassembled WGS sequence"/>
</dbReference>
<comment type="caution">
    <text evidence="1">The sequence shown here is derived from an EMBL/GenBank/DDBJ whole genome shotgun (WGS) entry which is preliminary data.</text>
</comment>
<sequence length="214" mass="25150">MENSRIKKELGDDFNDKITPELRKAVSDFTKAFSQFESNNEAIFKKTLKTVKHILKQKSLILPRDWKEVFWEWYLDKEHTEEERLELDFKTIPELIKDPKIILKWAKEYSEKIDKELFTTPEKVEALKNLPHALCILDDLGILDLIEEKFTNKNYSGRARETDKAKLIATILNIDEVENIRSSLRKKEYLSKTAKKNTKKILNNLGLTSSFDDD</sequence>
<dbReference type="RefSeq" id="WP_189583963.1">
    <property type="nucleotide sequence ID" value="NZ_BMYF01000018.1"/>
</dbReference>
<keyword evidence="2" id="KW-1185">Reference proteome</keyword>
<protein>
    <submittedName>
        <fullName evidence="1">Uncharacterized protein</fullName>
    </submittedName>
</protein>
<dbReference type="AlphaFoldDB" id="A0A8J3CYQ9"/>
<evidence type="ECO:0000313" key="2">
    <source>
        <dbReference type="Proteomes" id="UP000642809"/>
    </source>
</evidence>
<reference evidence="1" key="1">
    <citation type="journal article" date="2014" name="Int. J. Syst. Evol. Microbiol.">
        <title>Complete genome sequence of Corynebacterium casei LMG S-19264T (=DSM 44701T), isolated from a smear-ripened cheese.</title>
        <authorList>
            <consortium name="US DOE Joint Genome Institute (JGI-PGF)"/>
            <person name="Walter F."/>
            <person name="Albersmeier A."/>
            <person name="Kalinowski J."/>
            <person name="Ruckert C."/>
        </authorList>
    </citation>
    <scope>NUCLEOTIDE SEQUENCE</scope>
    <source>
        <strain evidence="1">KCTC 23224</strain>
    </source>
</reference>
<dbReference type="EMBL" id="BMYF01000018">
    <property type="protein sequence ID" value="GHB45691.1"/>
    <property type="molecule type" value="Genomic_DNA"/>
</dbReference>
<name>A0A8J3CYQ9_9BACT</name>
<organism evidence="1 2">
    <name type="scientific">Mongoliitalea lutea</name>
    <dbReference type="NCBI Taxonomy" id="849756"/>
    <lineage>
        <taxon>Bacteria</taxon>
        <taxon>Pseudomonadati</taxon>
        <taxon>Bacteroidota</taxon>
        <taxon>Cytophagia</taxon>
        <taxon>Cytophagales</taxon>
        <taxon>Cyclobacteriaceae</taxon>
        <taxon>Mongoliitalea</taxon>
    </lineage>
</organism>
<proteinExistence type="predicted"/>
<evidence type="ECO:0000313" key="1">
    <source>
        <dbReference type="EMBL" id="GHB45691.1"/>
    </source>
</evidence>
<reference evidence="1" key="2">
    <citation type="submission" date="2020-09" db="EMBL/GenBank/DDBJ databases">
        <authorList>
            <person name="Sun Q."/>
            <person name="Kim S."/>
        </authorList>
    </citation>
    <scope>NUCLEOTIDE SEQUENCE</scope>
    <source>
        <strain evidence="1">KCTC 23224</strain>
    </source>
</reference>
<accession>A0A8J3CYQ9</accession>
<gene>
    <name evidence="1" type="ORF">GCM10008106_28410</name>
</gene>